<gene>
    <name evidence="1" type="ORF">N1032_23085</name>
</gene>
<protein>
    <submittedName>
        <fullName evidence="1">Uncharacterized protein</fullName>
    </submittedName>
</protein>
<sequence>MTENTQDLIIQKHETVNVQYDLTIFEADIEAKMQKFISTPLIKDIVPDVKQTIRVKKKMEEELAVFKSKIDEAMTNYNAYKDKIDNLISYVKEKT</sequence>
<keyword evidence="2" id="KW-1185">Reference proteome</keyword>
<reference evidence="1" key="1">
    <citation type="submission" date="2022-08" db="EMBL/GenBank/DDBJ databases">
        <authorList>
            <person name="Deng Y."/>
            <person name="Han X.-F."/>
            <person name="Zhang Y.-Q."/>
        </authorList>
    </citation>
    <scope>NUCLEOTIDE SEQUENCE</scope>
    <source>
        <strain evidence="1">CPCC 203386</strain>
    </source>
</reference>
<organism evidence="1 2">
    <name type="scientific">Herbiconiux daphne</name>
    <dbReference type="NCBI Taxonomy" id="2970914"/>
    <lineage>
        <taxon>Bacteria</taxon>
        <taxon>Bacillati</taxon>
        <taxon>Actinomycetota</taxon>
        <taxon>Actinomycetes</taxon>
        <taxon>Micrococcales</taxon>
        <taxon>Microbacteriaceae</taxon>
        <taxon>Herbiconiux</taxon>
    </lineage>
</organism>
<evidence type="ECO:0000313" key="1">
    <source>
        <dbReference type="EMBL" id="MCS5736617.1"/>
    </source>
</evidence>
<evidence type="ECO:0000313" key="2">
    <source>
        <dbReference type="Proteomes" id="UP001165586"/>
    </source>
</evidence>
<name>A0ABT2H9S2_9MICO</name>
<dbReference type="EMBL" id="JANLCJ010000083">
    <property type="protein sequence ID" value="MCS5736617.1"/>
    <property type="molecule type" value="Genomic_DNA"/>
</dbReference>
<dbReference type="Proteomes" id="UP001165586">
    <property type="component" value="Unassembled WGS sequence"/>
</dbReference>
<comment type="caution">
    <text evidence="1">The sequence shown here is derived from an EMBL/GenBank/DDBJ whole genome shotgun (WGS) entry which is preliminary data.</text>
</comment>
<accession>A0ABT2H9S2</accession>
<proteinExistence type="predicted"/>
<feature type="non-terminal residue" evidence="1">
    <location>
        <position position="95"/>
    </location>
</feature>
<dbReference type="RefSeq" id="WP_259542665.1">
    <property type="nucleotide sequence ID" value="NZ_JANLCJ010000083.1"/>
</dbReference>